<proteinExistence type="predicted"/>
<gene>
    <name evidence="1" type="ORF">SEA_NOOTNOOT_162</name>
</gene>
<dbReference type="OrthoDB" id="37519at10239"/>
<protein>
    <submittedName>
        <fullName evidence="1">Uncharacterized protein</fullName>
    </submittedName>
</protein>
<accession>A0A222Z027</accession>
<organism evidence="1 2">
    <name type="scientific">Streptomyces phage NootNoot</name>
    <dbReference type="NCBI Taxonomy" id="2023992"/>
    <lineage>
        <taxon>Viruses</taxon>
        <taxon>Duplodnaviria</taxon>
        <taxon>Heunggongvirae</taxon>
        <taxon>Uroviricota</taxon>
        <taxon>Caudoviricetes</taxon>
        <taxon>Stanwilliamsviridae</taxon>
        <taxon>Boydwoodruffvirinae</taxon>
        <taxon>Samistivirus</taxon>
        <taxon>Samistivirus nootnoot</taxon>
    </lineage>
</organism>
<keyword evidence="2" id="KW-1185">Reference proteome</keyword>
<evidence type="ECO:0000313" key="1">
    <source>
        <dbReference type="EMBL" id="ASR77400.1"/>
    </source>
</evidence>
<dbReference type="EMBL" id="MF347636">
    <property type="protein sequence ID" value="ASR77400.1"/>
    <property type="molecule type" value="Genomic_DNA"/>
</dbReference>
<sequence>MAKRELVGTAFTTAERDRVKKSLEGLLEARKAKGKLEVKHFTKGKNSHRWEFWYVED</sequence>
<evidence type="ECO:0000313" key="2">
    <source>
        <dbReference type="Proteomes" id="UP000225626"/>
    </source>
</evidence>
<name>A0A222Z027_9CAUD</name>
<dbReference type="Proteomes" id="UP000225626">
    <property type="component" value="Segment"/>
</dbReference>
<reference evidence="1 2" key="1">
    <citation type="submission" date="2017-06" db="EMBL/GenBank/DDBJ databases">
        <authorList>
            <person name="Meridew S.N."/>
            <person name="Morgan R.E."/>
            <person name="Moussa A.T."/>
            <person name="Shahid S.H."/>
            <person name="Bhuiyan S."/>
            <person name="Nayek S."/>
            <person name="Suri N."/>
            <person name="Kim T."/>
            <person name="Layton S.R."/>
            <person name="Hughes L.E."/>
            <person name="Garlena R.A."/>
            <person name="Russell D.A."/>
            <person name="Pope W.H."/>
            <person name="Jacobs-Sera D."/>
            <person name="Hendrix R.W."/>
            <person name="Hatfull G.F."/>
        </authorList>
    </citation>
    <scope>NUCLEOTIDE SEQUENCE [LARGE SCALE GENOMIC DNA]</scope>
</reference>